<dbReference type="PANTHER" id="PTHR12631">
    <property type="entry name" value="ALPHA-L-IDURONIDASE"/>
    <property type="match status" value="1"/>
</dbReference>
<organism evidence="1 2">
    <name type="scientific">Bacteroides ovatus</name>
    <dbReference type="NCBI Taxonomy" id="28116"/>
    <lineage>
        <taxon>Bacteria</taxon>
        <taxon>Pseudomonadati</taxon>
        <taxon>Bacteroidota</taxon>
        <taxon>Bacteroidia</taxon>
        <taxon>Bacteroidales</taxon>
        <taxon>Bacteroidaceae</taxon>
        <taxon>Bacteroides</taxon>
    </lineage>
</organism>
<name>A0A1G8DDD1_BACOV</name>
<dbReference type="InterPro" id="IPR051923">
    <property type="entry name" value="Glycosyl_Hydrolase_39"/>
</dbReference>
<dbReference type="GO" id="GO:0004553">
    <property type="term" value="F:hydrolase activity, hydrolyzing O-glycosyl compounds"/>
    <property type="evidence" value="ECO:0007669"/>
    <property type="project" value="TreeGrafter"/>
</dbReference>
<evidence type="ECO:0008006" key="3">
    <source>
        <dbReference type="Google" id="ProtNLM"/>
    </source>
</evidence>
<evidence type="ECO:0000313" key="1">
    <source>
        <dbReference type="EMBL" id="SDH55603.1"/>
    </source>
</evidence>
<sequence>MLCTFMLCNTMALANVDNEKNFPVKITFDQPGALYHVREAGKAFIQLNEPYKKVTVELLDTDKKVLSRKSYTIKGDADMAVHYPLKQKELGYYTLKVIAESALKSDTIEEGFGVIPNVTLTKKDWDSPFGICGHYARYDYKKWNIVAVQQKLGIAWVRDESNWKRVVEENLDSDPDLDYLDRHHICWLNLFGYINSFDGIQNDKGVWTWNKDVSILKKYVELTKGHFAVFESQNEPNNFGGWSKRWPHPQGQQWRPQGWGKPFTDLIKQMCDSIRSVDPSIKLMWPGEDEWIEYFVHERGAAPYIDITAIHPYVNDKIYPETEKFASGFYDEHQSGLKKMKVPTEMWVTEVGWTTYKNNGETNRYIPVTEYEQAAYLVRTYLSHLYYGAKKVFWYEMADEPFGPNNPESFFGILRFNESLSVKPSAVAFSNMVNNYRHAIPAGKYVGQSYGFAYDNQGKNQLCLWTEKDSKEETLYLPNTKKVNVTDIFGRVQQLKVLNGKVIITIGYLPITITGFDQDDFTGLYAPRKVVK</sequence>
<proteinExistence type="predicted"/>
<reference evidence="1 2" key="1">
    <citation type="submission" date="2016-10" db="EMBL/GenBank/DDBJ databases">
        <authorList>
            <person name="de Groot N.N."/>
        </authorList>
    </citation>
    <scope>NUCLEOTIDE SEQUENCE [LARGE SCALE GENOMIC DNA]</scope>
    <source>
        <strain evidence="1 2">NLAE-zl-C57</strain>
    </source>
</reference>
<gene>
    <name evidence="1" type="ORF">SAMN05192582_10084</name>
</gene>
<dbReference type="Proteomes" id="UP000181870">
    <property type="component" value="Unassembled WGS sequence"/>
</dbReference>
<dbReference type="EMBL" id="FNDO01000008">
    <property type="protein sequence ID" value="SDH55603.1"/>
    <property type="molecule type" value="Genomic_DNA"/>
</dbReference>
<dbReference type="PANTHER" id="PTHR12631:SF10">
    <property type="entry name" value="BETA-XYLOSIDASE-LIKE PROTEIN-RELATED"/>
    <property type="match status" value="1"/>
</dbReference>
<dbReference type="InterPro" id="IPR017853">
    <property type="entry name" value="GH"/>
</dbReference>
<protein>
    <recommendedName>
        <fullName evidence="3">Asl1-like glycosyl hydrolase catalytic domain-containing protein</fullName>
    </recommendedName>
</protein>
<dbReference type="Gene3D" id="3.20.20.80">
    <property type="entry name" value="Glycosidases"/>
    <property type="match status" value="1"/>
</dbReference>
<dbReference type="SUPFAM" id="SSF51445">
    <property type="entry name" value="(Trans)glycosidases"/>
    <property type="match status" value="1"/>
</dbReference>
<evidence type="ECO:0000313" key="2">
    <source>
        <dbReference type="Proteomes" id="UP000181870"/>
    </source>
</evidence>
<accession>A0A1G8DDD1</accession>
<dbReference type="AlphaFoldDB" id="A0A1G8DDD1"/>